<protein>
    <submittedName>
        <fullName evidence="1">Uncharacterized protein</fullName>
    </submittedName>
</protein>
<dbReference type="AlphaFoldDB" id="A0A511VD35"/>
<comment type="caution">
    <text evidence="1">The sequence shown here is derived from an EMBL/GenBank/DDBJ whole genome shotgun (WGS) entry which is preliminary data.</text>
</comment>
<name>A0A511VD35_9BACL</name>
<accession>A0A511VD35</accession>
<evidence type="ECO:0000313" key="2">
    <source>
        <dbReference type="Proteomes" id="UP000321157"/>
    </source>
</evidence>
<dbReference type="Proteomes" id="UP000321157">
    <property type="component" value="Unassembled WGS sequence"/>
</dbReference>
<organism evidence="1 2">
    <name type="scientific">Aneurinibacillus danicus</name>
    <dbReference type="NCBI Taxonomy" id="267746"/>
    <lineage>
        <taxon>Bacteria</taxon>
        <taxon>Bacillati</taxon>
        <taxon>Bacillota</taxon>
        <taxon>Bacilli</taxon>
        <taxon>Bacillales</taxon>
        <taxon>Paenibacillaceae</taxon>
        <taxon>Aneurinibacillus group</taxon>
        <taxon>Aneurinibacillus</taxon>
    </lineage>
</organism>
<proteinExistence type="predicted"/>
<keyword evidence="2" id="KW-1185">Reference proteome</keyword>
<evidence type="ECO:0000313" key="1">
    <source>
        <dbReference type="EMBL" id="GEN36775.1"/>
    </source>
</evidence>
<sequence>MSNSSLDISFPPNINKILVYYKYLFLNNLINQNNMIFYHLSQTLTLTRIYCTTLKLNTIDIGITLPKKFY</sequence>
<dbReference type="EMBL" id="BJXX01000228">
    <property type="protein sequence ID" value="GEN36775.1"/>
    <property type="molecule type" value="Genomic_DNA"/>
</dbReference>
<gene>
    <name evidence="1" type="ORF">ADA01nite_42350</name>
</gene>
<reference evidence="1 2" key="1">
    <citation type="submission" date="2019-07" db="EMBL/GenBank/DDBJ databases">
        <title>Whole genome shotgun sequence of Aneurinibacillus danicus NBRC 102444.</title>
        <authorList>
            <person name="Hosoyama A."/>
            <person name="Uohara A."/>
            <person name="Ohji S."/>
            <person name="Ichikawa N."/>
        </authorList>
    </citation>
    <scope>NUCLEOTIDE SEQUENCE [LARGE SCALE GENOMIC DNA]</scope>
    <source>
        <strain evidence="1 2">NBRC 102444</strain>
    </source>
</reference>